<protein>
    <submittedName>
        <fullName evidence="2">Uncharacterized protein</fullName>
    </submittedName>
</protein>
<comment type="caution">
    <text evidence="2">The sequence shown here is derived from an EMBL/GenBank/DDBJ whole genome shotgun (WGS) entry which is preliminary data.</text>
</comment>
<dbReference type="RefSeq" id="WP_338201714.1">
    <property type="nucleotide sequence ID" value="NZ_JAEKNR010000118.1"/>
</dbReference>
<gene>
    <name evidence="2" type="ORF">JF922_10955</name>
</gene>
<feature type="transmembrane region" description="Helical" evidence="1">
    <location>
        <begin position="57"/>
        <end position="80"/>
    </location>
</feature>
<name>A0A934K4A4_9BACT</name>
<evidence type="ECO:0000256" key="1">
    <source>
        <dbReference type="SAM" id="Phobius"/>
    </source>
</evidence>
<evidence type="ECO:0000313" key="3">
    <source>
        <dbReference type="Proteomes" id="UP000612893"/>
    </source>
</evidence>
<dbReference type="Proteomes" id="UP000612893">
    <property type="component" value="Unassembled WGS sequence"/>
</dbReference>
<feature type="transmembrane region" description="Helical" evidence="1">
    <location>
        <begin position="154"/>
        <end position="172"/>
    </location>
</feature>
<sequence length="258" mass="25696">MDGSAWLFALKVAGTPLVIGGATLAGRRWGPTVSGWIGGLPLASGPLTYFLTVEQGAAFGAASATATIAGLIAVAAFAVAFSRLSSLGPWPLPAFAGLLVYLLVAACLVVVPLPPLAAFATAAASLLAAIRLVGSPARAGAARRAPAWDIPARASVATALVVCLSAAAGVLGPRVVGLIAPFPVYASIMASFAHALDGPASSVRLLRGVLAGAFGFACFYLAVALLATHGVAGAFVTAVASALTVQAGVIWLLRRLGW</sequence>
<reference evidence="2" key="1">
    <citation type="submission" date="2020-10" db="EMBL/GenBank/DDBJ databases">
        <title>Ca. Dormibacterota MAGs.</title>
        <authorList>
            <person name="Montgomery K."/>
        </authorList>
    </citation>
    <scope>NUCLEOTIDE SEQUENCE [LARGE SCALE GENOMIC DNA]</scope>
    <source>
        <strain evidence="2">SC8812_S17_10</strain>
    </source>
</reference>
<feature type="transmembrane region" description="Helical" evidence="1">
    <location>
        <begin position="178"/>
        <end position="196"/>
    </location>
</feature>
<organism evidence="2 3">
    <name type="scientific">Candidatus Nephthysia bennettiae</name>
    <dbReference type="NCBI Taxonomy" id="3127016"/>
    <lineage>
        <taxon>Bacteria</taxon>
        <taxon>Bacillati</taxon>
        <taxon>Candidatus Dormiibacterota</taxon>
        <taxon>Candidatus Dormibacteria</taxon>
        <taxon>Candidatus Dormibacterales</taxon>
        <taxon>Candidatus Dormibacteraceae</taxon>
        <taxon>Candidatus Nephthysia</taxon>
    </lineage>
</organism>
<feature type="transmembrane region" description="Helical" evidence="1">
    <location>
        <begin position="208"/>
        <end position="227"/>
    </location>
</feature>
<keyword evidence="3" id="KW-1185">Reference proteome</keyword>
<evidence type="ECO:0000313" key="2">
    <source>
        <dbReference type="EMBL" id="MBJ7598589.1"/>
    </source>
</evidence>
<feature type="transmembrane region" description="Helical" evidence="1">
    <location>
        <begin position="92"/>
        <end position="111"/>
    </location>
</feature>
<accession>A0A934K4A4</accession>
<feature type="transmembrane region" description="Helical" evidence="1">
    <location>
        <begin position="233"/>
        <end position="253"/>
    </location>
</feature>
<keyword evidence="1" id="KW-1133">Transmembrane helix</keyword>
<feature type="transmembrane region" description="Helical" evidence="1">
    <location>
        <begin position="33"/>
        <end position="51"/>
    </location>
</feature>
<feature type="transmembrane region" description="Helical" evidence="1">
    <location>
        <begin position="6"/>
        <end position="26"/>
    </location>
</feature>
<proteinExistence type="predicted"/>
<dbReference type="AlphaFoldDB" id="A0A934K4A4"/>
<keyword evidence="1" id="KW-0812">Transmembrane</keyword>
<dbReference type="EMBL" id="JAEKNR010000118">
    <property type="protein sequence ID" value="MBJ7598589.1"/>
    <property type="molecule type" value="Genomic_DNA"/>
</dbReference>
<keyword evidence="1" id="KW-0472">Membrane</keyword>